<feature type="region of interest" description="Disordered" evidence="3">
    <location>
        <begin position="107"/>
        <end position="137"/>
    </location>
</feature>
<dbReference type="GO" id="GO:0009611">
    <property type="term" value="P:response to wounding"/>
    <property type="evidence" value="ECO:0007669"/>
    <property type="project" value="UniProtKB-UniRule"/>
</dbReference>
<dbReference type="GO" id="GO:0005634">
    <property type="term" value="C:nucleus"/>
    <property type="evidence" value="ECO:0007669"/>
    <property type="project" value="UniProtKB-SubCell"/>
</dbReference>
<dbReference type="GO" id="GO:2000022">
    <property type="term" value="P:regulation of jasmonic acid mediated signaling pathway"/>
    <property type="evidence" value="ECO:0007669"/>
    <property type="project" value="UniProtKB-UniRule"/>
</dbReference>
<reference evidence="5" key="1">
    <citation type="submission" date="2020-06" db="EMBL/GenBank/DDBJ databases">
        <authorList>
            <person name="Li T."/>
            <person name="Hu X."/>
            <person name="Zhang T."/>
            <person name="Song X."/>
            <person name="Zhang H."/>
            <person name="Dai N."/>
            <person name="Sheng W."/>
            <person name="Hou X."/>
            <person name="Wei L."/>
        </authorList>
    </citation>
    <scope>NUCLEOTIDE SEQUENCE</scope>
    <source>
        <strain evidence="5">KEN1</strain>
        <tissue evidence="5">Leaf</tissue>
    </source>
</reference>
<proteinExistence type="inferred from homology"/>
<comment type="domain">
    <text evidence="2">The jas domain is required for interaction with COI1.</text>
</comment>
<gene>
    <name evidence="5" type="ORF">Slati_4064100</name>
</gene>
<dbReference type="InterPro" id="IPR010399">
    <property type="entry name" value="Tify_dom"/>
</dbReference>
<evidence type="ECO:0000256" key="1">
    <source>
        <dbReference type="ARBA" id="ARBA00008614"/>
    </source>
</evidence>
<comment type="similarity">
    <text evidence="1 2">Belongs to the TIFY/JAZ family.</text>
</comment>
<dbReference type="EMBL" id="JACGWN010000014">
    <property type="protein sequence ID" value="KAL0407502.1"/>
    <property type="molecule type" value="Genomic_DNA"/>
</dbReference>
<dbReference type="Pfam" id="PF09425">
    <property type="entry name" value="Jas_motif"/>
    <property type="match status" value="1"/>
</dbReference>
<dbReference type="InterPro" id="IPR018467">
    <property type="entry name" value="CCT_CS"/>
</dbReference>
<dbReference type="PROSITE" id="PS51320">
    <property type="entry name" value="TIFY"/>
    <property type="match status" value="1"/>
</dbReference>
<name>A0AAW2TSH7_9LAMI</name>
<evidence type="ECO:0000256" key="2">
    <source>
        <dbReference type="RuleBase" id="RU369065"/>
    </source>
</evidence>
<evidence type="ECO:0000259" key="4">
    <source>
        <dbReference type="PROSITE" id="PS51320"/>
    </source>
</evidence>
<comment type="caution">
    <text evidence="5">The sequence shown here is derived from an EMBL/GenBank/DDBJ whole genome shotgun (WGS) entry which is preliminary data.</text>
</comment>
<dbReference type="Pfam" id="PF06200">
    <property type="entry name" value="tify"/>
    <property type="match status" value="1"/>
</dbReference>
<feature type="domain" description="Tify" evidence="4">
    <location>
        <begin position="47"/>
        <end position="81"/>
    </location>
</feature>
<dbReference type="PANTHER" id="PTHR33077">
    <property type="entry name" value="PROTEIN TIFY 4A-RELATED-RELATED"/>
    <property type="match status" value="1"/>
</dbReference>
<dbReference type="AlphaFoldDB" id="A0AAW2TSH7"/>
<keyword evidence="2" id="KW-1184">Jasmonic acid signaling pathway</keyword>
<sequence length="137" mass="15181">MKRREYCNLELGLNTPSSSLYSSHDSQLYRSSVMDDDDDDERPIKQLNSQQQQLTIFYNGRVVVCDATEFQARAILLLAKRSGDSLGASSPVPVPVGIYSPALLTPTPGVSMKGSLKRFLQKRKTRSAQPTSPPNYS</sequence>
<accession>A0AAW2TSH7</accession>
<dbReference type="SMART" id="SM00979">
    <property type="entry name" value="TIFY"/>
    <property type="match status" value="1"/>
</dbReference>
<keyword evidence="2" id="KW-0539">Nucleus</keyword>
<evidence type="ECO:0000256" key="3">
    <source>
        <dbReference type="SAM" id="MobiDB-lite"/>
    </source>
</evidence>
<comment type="function">
    <text evidence="2">Repressor of jasmonate responses.</text>
</comment>
<reference evidence="5" key="2">
    <citation type="journal article" date="2024" name="Plant">
        <title>Genomic evolution and insights into agronomic trait innovations of Sesamum species.</title>
        <authorList>
            <person name="Miao H."/>
            <person name="Wang L."/>
            <person name="Qu L."/>
            <person name="Liu H."/>
            <person name="Sun Y."/>
            <person name="Le M."/>
            <person name="Wang Q."/>
            <person name="Wei S."/>
            <person name="Zheng Y."/>
            <person name="Lin W."/>
            <person name="Duan Y."/>
            <person name="Cao H."/>
            <person name="Xiong S."/>
            <person name="Wang X."/>
            <person name="Wei L."/>
            <person name="Li C."/>
            <person name="Ma Q."/>
            <person name="Ju M."/>
            <person name="Zhao R."/>
            <person name="Li G."/>
            <person name="Mu C."/>
            <person name="Tian Q."/>
            <person name="Mei H."/>
            <person name="Zhang T."/>
            <person name="Gao T."/>
            <person name="Zhang H."/>
        </authorList>
    </citation>
    <scope>NUCLEOTIDE SEQUENCE</scope>
    <source>
        <strain evidence="5">KEN1</strain>
    </source>
</reference>
<comment type="subcellular location">
    <subcellularLocation>
        <location evidence="2">Nucleus</location>
    </subcellularLocation>
</comment>
<feature type="compositionally biased region" description="Basic residues" evidence="3">
    <location>
        <begin position="115"/>
        <end position="126"/>
    </location>
</feature>
<dbReference type="PANTHER" id="PTHR33077:SF17">
    <property type="entry name" value="PROTEIN TIFY 5B"/>
    <property type="match status" value="1"/>
</dbReference>
<dbReference type="InterPro" id="IPR040390">
    <property type="entry name" value="TIFY/JAZ"/>
</dbReference>
<organism evidence="5">
    <name type="scientific">Sesamum latifolium</name>
    <dbReference type="NCBI Taxonomy" id="2727402"/>
    <lineage>
        <taxon>Eukaryota</taxon>
        <taxon>Viridiplantae</taxon>
        <taxon>Streptophyta</taxon>
        <taxon>Embryophyta</taxon>
        <taxon>Tracheophyta</taxon>
        <taxon>Spermatophyta</taxon>
        <taxon>Magnoliopsida</taxon>
        <taxon>eudicotyledons</taxon>
        <taxon>Gunneridae</taxon>
        <taxon>Pentapetalae</taxon>
        <taxon>asterids</taxon>
        <taxon>lamiids</taxon>
        <taxon>Lamiales</taxon>
        <taxon>Pedaliaceae</taxon>
        <taxon>Sesamum</taxon>
    </lineage>
</organism>
<dbReference type="GO" id="GO:0031347">
    <property type="term" value="P:regulation of defense response"/>
    <property type="evidence" value="ECO:0007669"/>
    <property type="project" value="UniProtKB-UniRule"/>
</dbReference>
<evidence type="ECO:0000313" key="5">
    <source>
        <dbReference type="EMBL" id="KAL0407502.1"/>
    </source>
</evidence>
<protein>
    <recommendedName>
        <fullName evidence="2">Protein TIFY</fullName>
    </recommendedName>
    <alternativeName>
        <fullName evidence="2">Jasmonate ZIM domain-containing protein</fullName>
    </alternativeName>
</protein>